<dbReference type="EMBL" id="JABAIA010000001">
    <property type="protein sequence ID" value="NLR63830.1"/>
    <property type="molecule type" value="Genomic_DNA"/>
</dbReference>
<dbReference type="PANTHER" id="PTHR47893">
    <property type="entry name" value="REGULATORY PROTEIN PCHR"/>
    <property type="match status" value="1"/>
</dbReference>
<name>A0A847RCP6_9BACT</name>
<organism evidence="5 6">
    <name type="scientific">Chitinophaga varians</name>
    <dbReference type="NCBI Taxonomy" id="2202339"/>
    <lineage>
        <taxon>Bacteria</taxon>
        <taxon>Pseudomonadati</taxon>
        <taxon>Bacteroidota</taxon>
        <taxon>Chitinophagia</taxon>
        <taxon>Chitinophagales</taxon>
        <taxon>Chitinophagaceae</taxon>
        <taxon>Chitinophaga</taxon>
    </lineage>
</organism>
<dbReference type="PANTHER" id="PTHR47893:SF1">
    <property type="entry name" value="REGULATORY PROTEIN PCHR"/>
    <property type="match status" value="1"/>
</dbReference>
<dbReference type="GO" id="GO:0043565">
    <property type="term" value="F:sequence-specific DNA binding"/>
    <property type="evidence" value="ECO:0007669"/>
    <property type="project" value="InterPro"/>
</dbReference>
<gene>
    <name evidence="5" type="ORF">HGH92_05905</name>
</gene>
<evidence type="ECO:0000313" key="5">
    <source>
        <dbReference type="EMBL" id="NLR63830.1"/>
    </source>
</evidence>
<dbReference type="InterPro" id="IPR053142">
    <property type="entry name" value="PchR_regulatory_protein"/>
</dbReference>
<accession>A0A847RCP6</accession>
<dbReference type="PROSITE" id="PS01124">
    <property type="entry name" value="HTH_ARAC_FAMILY_2"/>
    <property type="match status" value="1"/>
</dbReference>
<dbReference type="InterPro" id="IPR018062">
    <property type="entry name" value="HTH_AraC-typ_CS"/>
</dbReference>
<dbReference type="GO" id="GO:0003700">
    <property type="term" value="F:DNA-binding transcription factor activity"/>
    <property type="evidence" value="ECO:0007669"/>
    <property type="project" value="InterPro"/>
</dbReference>
<dbReference type="Proteomes" id="UP000570474">
    <property type="component" value="Unassembled WGS sequence"/>
</dbReference>
<dbReference type="Pfam" id="PF12833">
    <property type="entry name" value="HTH_18"/>
    <property type="match status" value="1"/>
</dbReference>
<dbReference type="AlphaFoldDB" id="A0A847RCP6"/>
<evidence type="ECO:0000256" key="2">
    <source>
        <dbReference type="ARBA" id="ARBA00023125"/>
    </source>
</evidence>
<sequence length="316" mass="36149">MTKEISGNNVTPPVFFRLAKLWGAKVKNGRIDIPVSYGNGYFAGCVFNENIRMLILDYKLKEEVTIENPEINTPGKTILFKFQHIHSGLSSKQSPSVLIATSRFNTDEVISIQEDTSSVNIEVTSPYLEALFTLSQKSPVLQSLSQNTQPLLFEQLISPGIQKILDEIVSEAIDEQFKWVFRKIKAEELICMLLMKLEERQETQLHPLKGKDVQAIYNIRKRILENIDEPPVMKDLAIEANMSATKLRTLFKQIFGDSIFEHYQQYRMKEAVRLLREEGLSVSEAGYRLGFSNLSHFTRVFEAHIGMKPKKFSATR</sequence>
<evidence type="ECO:0000313" key="6">
    <source>
        <dbReference type="Proteomes" id="UP000570474"/>
    </source>
</evidence>
<evidence type="ECO:0000256" key="1">
    <source>
        <dbReference type="ARBA" id="ARBA00023015"/>
    </source>
</evidence>
<protein>
    <submittedName>
        <fullName evidence="5">Helix-turn-helix transcriptional regulator</fullName>
    </submittedName>
</protein>
<reference evidence="5 6" key="1">
    <citation type="submission" date="2020-04" db="EMBL/GenBank/DDBJ databases">
        <authorList>
            <person name="Yin C."/>
        </authorList>
    </citation>
    <scope>NUCLEOTIDE SEQUENCE [LARGE SCALE GENOMIC DNA]</scope>
    <source>
        <strain evidence="5 6">Ae27</strain>
    </source>
</reference>
<dbReference type="SUPFAM" id="SSF46689">
    <property type="entry name" value="Homeodomain-like"/>
    <property type="match status" value="2"/>
</dbReference>
<dbReference type="Gene3D" id="1.10.10.60">
    <property type="entry name" value="Homeodomain-like"/>
    <property type="match status" value="1"/>
</dbReference>
<proteinExistence type="predicted"/>
<evidence type="ECO:0000256" key="3">
    <source>
        <dbReference type="ARBA" id="ARBA00023163"/>
    </source>
</evidence>
<feature type="domain" description="HTH araC/xylS-type" evidence="4">
    <location>
        <begin position="217"/>
        <end position="315"/>
    </location>
</feature>
<evidence type="ECO:0000259" key="4">
    <source>
        <dbReference type="PROSITE" id="PS01124"/>
    </source>
</evidence>
<keyword evidence="6" id="KW-1185">Reference proteome</keyword>
<comment type="caution">
    <text evidence="5">The sequence shown here is derived from an EMBL/GenBank/DDBJ whole genome shotgun (WGS) entry which is preliminary data.</text>
</comment>
<dbReference type="SMART" id="SM00342">
    <property type="entry name" value="HTH_ARAC"/>
    <property type="match status" value="1"/>
</dbReference>
<dbReference type="InterPro" id="IPR018060">
    <property type="entry name" value="HTH_AraC"/>
</dbReference>
<keyword evidence="1" id="KW-0805">Transcription regulation</keyword>
<dbReference type="PROSITE" id="PS00041">
    <property type="entry name" value="HTH_ARAC_FAMILY_1"/>
    <property type="match status" value="1"/>
</dbReference>
<keyword evidence="2" id="KW-0238">DNA-binding</keyword>
<keyword evidence="3" id="KW-0804">Transcription</keyword>
<dbReference type="RefSeq" id="WP_168869815.1">
    <property type="nucleotide sequence ID" value="NZ_JABAIA010000001.1"/>
</dbReference>
<dbReference type="InterPro" id="IPR009057">
    <property type="entry name" value="Homeodomain-like_sf"/>
</dbReference>